<keyword evidence="1" id="KW-0808">Transferase</keyword>
<gene>
    <name evidence="3" type="ORF">MU1_58870</name>
</gene>
<comment type="caution">
    <text evidence="3">The sequence shown here is derived from an EMBL/GenBank/DDBJ whole genome shotgun (WGS) entry which is preliminary data.</text>
</comment>
<protein>
    <recommendedName>
        <fullName evidence="2">Adenylyltransferase AadA C-terminal domain-containing protein</fullName>
    </recommendedName>
</protein>
<accession>A0ABQ6GPM6</accession>
<evidence type="ECO:0000259" key="2">
    <source>
        <dbReference type="Pfam" id="PF13427"/>
    </source>
</evidence>
<dbReference type="InterPro" id="IPR025184">
    <property type="entry name" value="AadA_C"/>
</dbReference>
<organism evidence="3 4">
    <name type="scientific">Paenibacillus glycanilyticus</name>
    <dbReference type="NCBI Taxonomy" id="126569"/>
    <lineage>
        <taxon>Bacteria</taxon>
        <taxon>Bacillati</taxon>
        <taxon>Bacillota</taxon>
        <taxon>Bacilli</taxon>
        <taxon>Bacillales</taxon>
        <taxon>Paenibacillaceae</taxon>
        <taxon>Paenibacillus</taxon>
    </lineage>
</organism>
<evidence type="ECO:0000313" key="4">
    <source>
        <dbReference type="Proteomes" id="UP001157114"/>
    </source>
</evidence>
<sequence>MDIPAEVQEVIDVYTARMSRDLPGLIEDCCLFGSVSLDAFQAGLSDLDFLVVTSRKLKAQEVQTLEQIHRELENSFSRMSLDGRYVWTEEWANLGVAYCPYYYFNNGRLIGIEKLYKDSIDAFQIKQYGIPVIGADPRSYSYSIDWDVLTENLKGNLQTYWLKWINKVEKFPSIPYFGLLFKGSMIEWGVLGVSRIYYSIREHDMISKYGAGEYALQRVLEQWQRIVRESINLRNGNSKSLYRSVFKRRQDTLAYMNDLIKECLDA</sequence>
<dbReference type="Pfam" id="PF13427">
    <property type="entry name" value="AadA_C"/>
    <property type="match status" value="1"/>
</dbReference>
<name>A0ABQ6GPM6_9BACL</name>
<keyword evidence="4" id="KW-1185">Reference proteome</keyword>
<evidence type="ECO:0000256" key="1">
    <source>
        <dbReference type="ARBA" id="ARBA00022679"/>
    </source>
</evidence>
<dbReference type="InterPro" id="IPR043519">
    <property type="entry name" value="NT_sf"/>
</dbReference>
<evidence type="ECO:0000313" key="3">
    <source>
        <dbReference type="EMBL" id="GLX71537.1"/>
    </source>
</evidence>
<proteinExistence type="predicted"/>
<dbReference type="RefSeq" id="WP_284242366.1">
    <property type="nucleotide sequence ID" value="NZ_BSSQ01000035.1"/>
</dbReference>
<dbReference type="Proteomes" id="UP001157114">
    <property type="component" value="Unassembled WGS sequence"/>
</dbReference>
<dbReference type="EMBL" id="BSSQ01000035">
    <property type="protein sequence ID" value="GLX71537.1"/>
    <property type="molecule type" value="Genomic_DNA"/>
</dbReference>
<feature type="domain" description="Adenylyltransferase AadA C-terminal" evidence="2">
    <location>
        <begin position="190"/>
        <end position="240"/>
    </location>
</feature>
<dbReference type="SUPFAM" id="SSF81301">
    <property type="entry name" value="Nucleotidyltransferase"/>
    <property type="match status" value="1"/>
</dbReference>
<reference evidence="3 4" key="1">
    <citation type="submission" date="2023-03" db="EMBL/GenBank/DDBJ databases">
        <title>Draft genome sequence of the bacteria which degrade cell wall of Tricholomamatutake.</title>
        <authorList>
            <person name="Konishi Y."/>
            <person name="Fukuta Y."/>
            <person name="Shirasaka N."/>
        </authorList>
    </citation>
    <scope>NUCLEOTIDE SEQUENCE [LARGE SCALE GENOMIC DNA]</scope>
    <source>
        <strain evidence="4">mu1</strain>
    </source>
</reference>